<dbReference type="Pfam" id="PF10387">
    <property type="entry name" value="DUF2442"/>
    <property type="match status" value="1"/>
</dbReference>
<comment type="caution">
    <text evidence="1">The sequence shown here is derived from an EMBL/GenBank/DDBJ whole genome shotgun (WGS) entry which is preliminary data.</text>
</comment>
<dbReference type="Proteomes" id="UP001156627">
    <property type="component" value="Unassembled WGS sequence"/>
</dbReference>
<organism evidence="1 2">
    <name type="scientific">Dyella flagellata</name>
    <dbReference type="NCBI Taxonomy" id="1867833"/>
    <lineage>
        <taxon>Bacteria</taxon>
        <taxon>Pseudomonadati</taxon>
        <taxon>Pseudomonadota</taxon>
        <taxon>Gammaproteobacteria</taxon>
        <taxon>Lysobacterales</taxon>
        <taxon>Rhodanobacteraceae</taxon>
        <taxon>Dyella</taxon>
    </lineage>
</organism>
<protein>
    <recommendedName>
        <fullName evidence="3">DUF2442 domain-containing protein</fullName>
    </recommendedName>
</protein>
<gene>
    <name evidence="1" type="ORF">GCM10007898_38390</name>
</gene>
<keyword evidence="2" id="KW-1185">Reference proteome</keyword>
<name>A0ABQ5XGF3_9GAMM</name>
<sequence>MIKLIAAKSMGGRLLELRFSDGATGVYDFGPIVDTVTAMTDPLRDPDFFGRYYIELGALAWPNGLDFSAGSLYRRLQDEGKLKRDVRAA</sequence>
<evidence type="ECO:0008006" key="3">
    <source>
        <dbReference type="Google" id="ProtNLM"/>
    </source>
</evidence>
<dbReference type="Gene3D" id="3.30.2020.10">
    <property type="entry name" value="NE0471-like N-terminal domain"/>
    <property type="match status" value="1"/>
</dbReference>
<dbReference type="InterPro" id="IPR036782">
    <property type="entry name" value="NE0471-like_N"/>
</dbReference>
<dbReference type="EMBL" id="BSOA01000048">
    <property type="protein sequence ID" value="GLQ90264.1"/>
    <property type="molecule type" value="Genomic_DNA"/>
</dbReference>
<dbReference type="InterPro" id="IPR018841">
    <property type="entry name" value="DUF2442"/>
</dbReference>
<reference evidence="2" key="1">
    <citation type="journal article" date="2019" name="Int. J. Syst. Evol. Microbiol.">
        <title>The Global Catalogue of Microorganisms (GCM) 10K type strain sequencing project: providing services to taxonomists for standard genome sequencing and annotation.</title>
        <authorList>
            <consortium name="The Broad Institute Genomics Platform"/>
            <consortium name="The Broad Institute Genome Sequencing Center for Infectious Disease"/>
            <person name="Wu L."/>
            <person name="Ma J."/>
        </authorList>
    </citation>
    <scope>NUCLEOTIDE SEQUENCE [LARGE SCALE GENOMIC DNA]</scope>
    <source>
        <strain evidence="2">NBRC 111981</strain>
    </source>
</reference>
<dbReference type="RefSeq" id="WP_284333688.1">
    <property type="nucleotide sequence ID" value="NZ_BSOA01000048.1"/>
</dbReference>
<dbReference type="SUPFAM" id="SSF143880">
    <property type="entry name" value="NE0471 N-terminal domain-like"/>
    <property type="match status" value="1"/>
</dbReference>
<evidence type="ECO:0000313" key="2">
    <source>
        <dbReference type="Proteomes" id="UP001156627"/>
    </source>
</evidence>
<proteinExistence type="predicted"/>
<accession>A0ABQ5XGF3</accession>
<evidence type="ECO:0000313" key="1">
    <source>
        <dbReference type="EMBL" id="GLQ90264.1"/>
    </source>
</evidence>